<protein>
    <submittedName>
        <fullName evidence="2">Uncharacterized protein</fullName>
    </submittedName>
</protein>
<feature type="transmembrane region" description="Helical" evidence="1">
    <location>
        <begin position="148"/>
        <end position="166"/>
    </location>
</feature>
<proteinExistence type="predicted"/>
<sequence>TTTIANRRRRRRRQRRLTSSSSTNSYYNIKFELWVNQFDSNILSEVRASDYDTMFLYQLLNTVVTVTEVQPDNAQNVLADTYVLVDDFVTYSENAITSIHWRKLLRQNAQLLANVGVSLIALLIGLVAQMHTYFKWGYPYPSDQVDPWAFYNFALEIWDLLSQILFSRSVWEAYDSVSSASEQQRLFVVFVLCIITIVLPWAINVGYVLFFSNRLCGHFGDNNVALQWYDTYRFAFTLFTTCTGGLYASAQLCCSRCFGIELLAFGLSSSELLSLSGTTFTWNVLAGNVPQIALQIAYLIITKQTDTTSTWIAMFTS</sequence>
<keyword evidence="3" id="KW-1185">Reference proteome</keyword>
<reference evidence="2 3" key="1">
    <citation type="journal article" date="2013" name="Curr. Biol.">
        <title>The Genome of the Foraminiferan Reticulomyxa filosa.</title>
        <authorList>
            <person name="Glockner G."/>
            <person name="Hulsmann N."/>
            <person name="Schleicher M."/>
            <person name="Noegel A.A."/>
            <person name="Eichinger L."/>
            <person name="Gallinger C."/>
            <person name="Pawlowski J."/>
            <person name="Sierra R."/>
            <person name="Euteneuer U."/>
            <person name="Pillet L."/>
            <person name="Moustafa A."/>
            <person name="Platzer M."/>
            <person name="Groth M."/>
            <person name="Szafranski K."/>
            <person name="Schliwa M."/>
        </authorList>
    </citation>
    <scope>NUCLEOTIDE SEQUENCE [LARGE SCALE GENOMIC DNA]</scope>
</reference>
<keyword evidence="1" id="KW-0472">Membrane</keyword>
<keyword evidence="1" id="KW-0812">Transmembrane</keyword>
<gene>
    <name evidence="2" type="ORF">RFI_22581</name>
</gene>
<accession>X6MMX4</accession>
<dbReference type="Proteomes" id="UP000023152">
    <property type="component" value="Unassembled WGS sequence"/>
</dbReference>
<feature type="non-terminal residue" evidence="2">
    <location>
        <position position="1"/>
    </location>
</feature>
<evidence type="ECO:0000256" key="1">
    <source>
        <dbReference type="SAM" id="Phobius"/>
    </source>
</evidence>
<dbReference type="AlphaFoldDB" id="X6MMX4"/>
<name>X6MMX4_RETFI</name>
<evidence type="ECO:0000313" key="2">
    <source>
        <dbReference type="EMBL" id="ETO14787.1"/>
    </source>
</evidence>
<feature type="non-terminal residue" evidence="2">
    <location>
        <position position="317"/>
    </location>
</feature>
<evidence type="ECO:0000313" key="3">
    <source>
        <dbReference type="Proteomes" id="UP000023152"/>
    </source>
</evidence>
<keyword evidence="1" id="KW-1133">Transmembrane helix</keyword>
<dbReference type="EMBL" id="ASPP01019767">
    <property type="protein sequence ID" value="ETO14787.1"/>
    <property type="molecule type" value="Genomic_DNA"/>
</dbReference>
<feature type="transmembrane region" description="Helical" evidence="1">
    <location>
        <begin position="186"/>
        <end position="210"/>
    </location>
</feature>
<organism evidence="2 3">
    <name type="scientific">Reticulomyxa filosa</name>
    <dbReference type="NCBI Taxonomy" id="46433"/>
    <lineage>
        <taxon>Eukaryota</taxon>
        <taxon>Sar</taxon>
        <taxon>Rhizaria</taxon>
        <taxon>Retaria</taxon>
        <taxon>Foraminifera</taxon>
        <taxon>Monothalamids</taxon>
        <taxon>Reticulomyxidae</taxon>
        <taxon>Reticulomyxa</taxon>
    </lineage>
</organism>
<comment type="caution">
    <text evidence="2">The sequence shown here is derived from an EMBL/GenBank/DDBJ whole genome shotgun (WGS) entry which is preliminary data.</text>
</comment>
<feature type="transmembrane region" description="Helical" evidence="1">
    <location>
        <begin position="111"/>
        <end position="128"/>
    </location>
</feature>